<proteinExistence type="predicted"/>
<keyword evidence="1" id="KW-0862">Zinc</keyword>
<evidence type="ECO:0000256" key="1">
    <source>
        <dbReference type="PROSITE-ProRule" id="PRU00047"/>
    </source>
</evidence>
<dbReference type="Proteomes" id="UP000321393">
    <property type="component" value="Unassembled WGS sequence"/>
</dbReference>
<accession>A0A5A7UKN4</accession>
<gene>
    <name evidence="5" type="ORF">E5676_scaffold120G002820</name>
    <name evidence="4" type="ORF">E6C27_scaffold186G001260</name>
</gene>
<name>A0A5A7UKN4_CUCMM</name>
<keyword evidence="1" id="KW-0479">Metal-binding</keyword>
<dbReference type="EMBL" id="SSTE01007511">
    <property type="protein sequence ID" value="KAA0056382.1"/>
    <property type="molecule type" value="Genomic_DNA"/>
</dbReference>
<dbReference type="PROSITE" id="PS50158">
    <property type="entry name" value="ZF_CCHC"/>
    <property type="match status" value="1"/>
</dbReference>
<evidence type="ECO:0000313" key="7">
    <source>
        <dbReference type="Proteomes" id="UP000321947"/>
    </source>
</evidence>
<feature type="compositionally biased region" description="Basic and acidic residues" evidence="2">
    <location>
        <begin position="16"/>
        <end position="43"/>
    </location>
</feature>
<evidence type="ECO:0000256" key="2">
    <source>
        <dbReference type="SAM" id="MobiDB-lite"/>
    </source>
</evidence>
<feature type="region of interest" description="Disordered" evidence="2">
    <location>
        <begin position="1"/>
        <end position="43"/>
    </location>
</feature>
<dbReference type="AlphaFoldDB" id="A0A5A7UKN4"/>
<reference evidence="6 7" key="1">
    <citation type="submission" date="2019-08" db="EMBL/GenBank/DDBJ databases">
        <title>Draft genome sequences of two oriental melons (Cucumis melo L. var makuwa).</title>
        <authorList>
            <person name="Kwon S.-Y."/>
        </authorList>
    </citation>
    <scope>NUCLEOTIDE SEQUENCE [LARGE SCALE GENOMIC DNA]</scope>
    <source>
        <strain evidence="7">cv. Chang Bougi</strain>
        <strain evidence="6">cv. SW 3</strain>
        <tissue evidence="4">Leaf</tissue>
    </source>
</reference>
<comment type="caution">
    <text evidence="4">The sequence shown here is derived from an EMBL/GenBank/DDBJ whole genome shotgun (WGS) entry which is preliminary data.</text>
</comment>
<protein>
    <submittedName>
        <fullName evidence="4">Gag-pol polyprotein</fullName>
    </submittedName>
</protein>
<dbReference type="InterPro" id="IPR036875">
    <property type="entry name" value="Znf_CCHC_sf"/>
</dbReference>
<feature type="domain" description="CCHC-type" evidence="3">
    <location>
        <begin position="252"/>
        <end position="265"/>
    </location>
</feature>
<dbReference type="GO" id="GO:0008270">
    <property type="term" value="F:zinc ion binding"/>
    <property type="evidence" value="ECO:0007669"/>
    <property type="project" value="UniProtKB-KW"/>
</dbReference>
<dbReference type="EMBL" id="SSTD01001877">
    <property type="protein sequence ID" value="TYK29137.1"/>
    <property type="molecule type" value="Genomic_DNA"/>
</dbReference>
<evidence type="ECO:0000313" key="4">
    <source>
        <dbReference type="EMBL" id="KAA0056382.1"/>
    </source>
</evidence>
<dbReference type="SUPFAM" id="SSF57756">
    <property type="entry name" value="Retrovirus zinc finger-like domains"/>
    <property type="match status" value="1"/>
</dbReference>
<evidence type="ECO:0000313" key="6">
    <source>
        <dbReference type="Proteomes" id="UP000321393"/>
    </source>
</evidence>
<sequence length="329" mass="38729">MVRKFKSMNTAGTTVKTERHDGENSTRKGNDFSYRRNSDHSKKKENIGRSFRCRECEGFGHYQAECPTYLRRQKKNYYVTLSGEDSDDDEVDHSMNAFTPCITEINSEVESECSDNDEDEELMLEKLKMLRKEDSEARTIQNERIQDLMEENEWLMGVISSRKMKLREVQNEYDQTIKSVKMLNSETDSLDSILNTRQNGSSKYGLRFDASTKSVKITPEVRFVPASVKETTEPNCENMIANTDGKSSRWVCYYCGRRGHIRPFCYKLLRDRSYHQKSKFKNHQNNYMFAKRNNDIRETHMIWRVKTLENCNVAFTTIQTHVDAWYFDI</sequence>
<dbReference type="GO" id="GO:0003676">
    <property type="term" value="F:nucleic acid binding"/>
    <property type="evidence" value="ECO:0007669"/>
    <property type="project" value="InterPro"/>
</dbReference>
<evidence type="ECO:0000259" key="3">
    <source>
        <dbReference type="PROSITE" id="PS50158"/>
    </source>
</evidence>
<dbReference type="SMART" id="SM00343">
    <property type="entry name" value="ZnF_C2HC"/>
    <property type="match status" value="2"/>
</dbReference>
<dbReference type="Proteomes" id="UP000321947">
    <property type="component" value="Unassembled WGS sequence"/>
</dbReference>
<organism evidence="4 6">
    <name type="scientific">Cucumis melo var. makuwa</name>
    <name type="common">Oriental melon</name>
    <dbReference type="NCBI Taxonomy" id="1194695"/>
    <lineage>
        <taxon>Eukaryota</taxon>
        <taxon>Viridiplantae</taxon>
        <taxon>Streptophyta</taxon>
        <taxon>Embryophyta</taxon>
        <taxon>Tracheophyta</taxon>
        <taxon>Spermatophyta</taxon>
        <taxon>Magnoliopsida</taxon>
        <taxon>eudicotyledons</taxon>
        <taxon>Gunneridae</taxon>
        <taxon>Pentapetalae</taxon>
        <taxon>rosids</taxon>
        <taxon>fabids</taxon>
        <taxon>Cucurbitales</taxon>
        <taxon>Cucurbitaceae</taxon>
        <taxon>Benincaseae</taxon>
        <taxon>Cucumis</taxon>
    </lineage>
</organism>
<dbReference type="OrthoDB" id="1113820at2759"/>
<dbReference type="InterPro" id="IPR001878">
    <property type="entry name" value="Znf_CCHC"/>
</dbReference>
<keyword evidence="1" id="KW-0863">Zinc-finger</keyword>
<evidence type="ECO:0000313" key="5">
    <source>
        <dbReference type="EMBL" id="TYK29137.1"/>
    </source>
</evidence>